<name>L8N1M2_9CYAN</name>
<proteinExistence type="predicted"/>
<protein>
    <submittedName>
        <fullName evidence="2">Regulatory protein MarR</fullName>
    </submittedName>
</protein>
<dbReference type="SUPFAM" id="SSF46785">
    <property type="entry name" value="Winged helix' DNA-binding domain"/>
    <property type="match status" value="1"/>
</dbReference>
<evidence type="ECO:0000313" key="2">
    <source>
        <dbReference type="EMBL" id="ELS32630.1"/>
    </source>
</evidence>
<evidence type="ECO:0000259" key="1">
    <source>
        <dbReference type="PROSITE" id="PS50995"/>
    </source>
</evidence>
<feature type="domain" description="HTH marR-type" evidence="1">
    <location>
        <begin position="1"/>
        <end position="109"/>
    </location>
</feature>
<keyword evidence="3" id="KW-1185">Reference proteome</keyword>
<dbReference type="PROSITE" id="PS50995">
    <property type="entry name" value="HTH_MARR_2"/>
    <property type="match status" value="1"/>
</dbReference>
<dbReference type="AlphaFoldDB" id="L8N1M2"/>
<dbReference type="PANTHER" id="PTHR33164">
    <property type="entry name" value="TRANSCRIPTIONAL REGULATOR, MARR FAMILY"/>
    <property type="match status" value="1"/>
</dbReference>
<dbReference type="InterPro" id="IPR000835">
    <property type="entry name" value="HTH_MarR-typ"/>
</dbReference>
<dbReference type="Gene3D" id="1.10.10.10">
    <property type="entry name" value="Winged helix-like DNA-binding domain superfamily/Winged helix DNA-binding domain"/>
    <property type="match status" value="1"/>
</dbReference>
<dbReference type="GO" id="GO:0006950">
    <property type="term" value="P:response to stress"/>
    <property type="evidence" value="ECO:0007669"/>
    <property type="project" value="TreeGrafter"/>
</dbReference>
<dbReference type="InterPro" id="IPR039422">
    <property type="entry name" value="MarR/SlyA-like"/>
</dbReference>
<sequence length="119" mass="13466" precursor="true">MRWLFHPFTLAALALLSISYLILYEHLGVTCATASSNTERLVQRNFVHRCDHPSERRRVSLKLTTEGKEHLDAARDLTRAYIADLLDSLSEEQIAKIDASLALLHQVFESKSTLSKSTL</sequence>
<evidence type="ECO:0000313" key="3">
    <source>
        <dbReference type="Proteomes" id="UP000011201"/>
    </source>
</evidence>
<dbReference type="PATRIC" id="fig|927668.3.peg.2534"/>
<reference evidence="2 3" key="1">
    <citation type="journal article" date="2013" name="Proc. Natl. Acad. Sci. U.S.A.">
        <title>Improving the coverage of the cyanobacterial phylum using diversity-driven genome sequencing.</title>
        <authorList>
            <person name="Shih P.M."/>
            <person name="Wu D."/>
            <person name="Latifi A."/>
            <person name="Axen S.D."/>
            <person name="Fewer D.P."/>
            <person name="Talla E."/>
            <person name="Calteau A."/>
            <person name="Cai F."/>
            <person name="Tandeau de Marsac N."/>
            <person name="Rippka R."/>
            <person name="Herdman M."/>
            <person name="Sivonen K."/>
            <person name="Coursin T."/>
            <person name="Laurent T."/>
            <person name="Goodwin L."/>
            <person name="Nolan M."/>
            <person name="Davenport K.W."/>
            <person name="Han C.S."/>
            <person name="Rubin E.M."/>
            <person name="Eisen J.A."/>
            <person name="Woyke T."/>
            <person name="Gugger M."/>
            <person name="Kerfeld C.A."/>
        </authorList>
    </citation>
    <scope>NUCLEOTIDE SEQUENCE [LARGE SCALE GENOMIC DNA]</scope>
    <source>
        <strain evidence="2 3">PCC 7429</strain>
    </source>
</reference>
<dbReference type="EMBL" id="ALWB01000083">
    <property type="protein sequence ID" value="ELS32630.1"/>
    <property type="molecule type" value="Genomic_DNA"/>
</dbReference>
<comment type="caution">
    <text evidence="2">The sequence shown here is derived from an EMBL/GenBank/DDBJ whole genome shotgun (WGS) entry which is preliminary data.</text>
</comment>
<dbReference type="GO" id="GO:0003700">
    <property type="term" value="F:DNA-binding transcription factor activity"/>
    <property type="evidence" value="ECO:0007669"/>
    <property type="project" value="InterPro"/>
</dbReference>
<accession>L8N1M2</accession>
<dbReference type="Proteomes" id="UP000011201">
    <property type="component" value="Unassembled WGS sequence"/>
</dbReference>
<gene>
    <name evidence="2" type="ORF">Pse7429DRAFT_2204</name>
</gene>
<dbReference type="InterPro" id="IPR036390">
    <property type="entry name" value="WH_DNA-bd_sf"/>
</dbReference>
<dbReference type="PANTHER" id="PTHR33164:SF89">
    <property type="entry name" value="MARR FAMILY REGULATORY PROTEIN"/>
    <property type="match status" value="1"/>
</dbReference>
<dbReference type="InterPro" id="IPR036388">
    <property type="entry name" value="WH-like_DNA-bd_sf"/>
</dbReference>
<dbReference type="SMART" id="SM00347">
    <property type="entry name" value="HTH_MARR"/>
    <property type="match status" value="1"/>
</dbReference>
<organism evidence="2 3">
    <name type="scientific">Pseudanabaena biceps PCC 7429</name>
    <dbReference type="NCBI Taxonomy" id="927668"/>
    <lineage>
        <taxon>Bacteria</taxon>
        <taxon>Bacillati</taxon>
        <taxon>Cyanobacteriota</taxon>
        <taxon>Cyanophyceae</taxon>
        <taxon>Pseudanabaenales</taxon>
        <taxon>Pseudanabaenaceae</taxon>
        <taxon>Pseudanabaena</taxon>
    </lineage>
</organism>